<keyword evidence="2" id="KW-0853">WD repeat</keyword>
<evidence type="ECO:0000256" key="1">
    <source>
        <dbReference type="ARBA" id="ARBA00004138"/>
    </source>
</evidence>
<dbReference type="Proteomes" id="UP001249851">
    <property type="component" value="Unassembled WGS sequence"/>
</dbReference>
<evidence type="ECO:0000313" key="7">
    <source>
        <dbReference type="EMBL" id="KAK2554337.1"/>
    </source>
</evidence>
<evidence type="ECO:0000256" key="3">
    <source>
        <dbReference type="ARBA" id="ARBA00022737"/>
    </source>
</evidence>
<organism evidence="7 8">
    <name type="scientific">Acropora cervicornis</name>
    <name type="common">Staghorn coral</name>
    <dbReference type="NCBI Taxonomy" id="6130"/>
    <lineage>
        <taxon>Eukaryota</taxon>
        <taxon>Metazoa</taxon>
        <taxon>Cnidaria</taxon>
        <taxon>Anthozoa</taxon>
        <taxon>Hexacorallia</taxon>
        <taxon>Scleractinia</taxon>
        <taxon>Astrocoeniina</taxon>
        <taxon>Acroporidae</taxon>
        <taxon>Acropora</taxon>
    </lineage>
</organism>
<dbReference type="Gene3D" id="1.25.40.470">
    <property type="match status" value="1"/>
</dbReference>
<proteinExistence type="predicted"/>
<keyword evidence="4" id="KW-0969">Cilium</keyword>
<feature type="domain" description="IF140/IFT172/WDR19 TPR" evidence="6">
    <location>
        <begin position="39"/>
        <end position="279"/>
    </location>
</feature>
<sequence length="324" mass="37583">MVKMSQIFSLLLCTQRPTCMKLLTRLMTQEEVAVIYISQAQELEAQGQYKEAERLYITVEEPDLAINMYKKLRQYENMIRLVAIHHEDLLADTHLHLAKELEGEGQLRQAEHHFLEARDWKAAFNMYRNQGLREEAYRVAKQHGSQNASKQVAYLWAKSLGGDSAVKLLQKFGLLESTIDYAAENCAFEFAFDLSRTAMKSKLPDIHLKYAMFLEDEGKFSEAEKEFIKAGKSKEVVLMYVHNQDWDSAQRVAEENDPDSVTDVLVGQARVAFDKKEFQRAETFLLRAQRPELAARYYKEAAMWTDALRVVKEYLPHRVRIFSI</sequence>
<dbReference type="GO" id="GO:0030992">
    <property type="term" value="C:intraciliary transport particle B"/>
    <property type="evidence" value="ECO:0007669"/>
    <property type="project" value="TreeGrafter"/>
</dbReference>
<evidence type="ECO:0000256" key="5">
    <source>
        <dbReference type="ARBA" id="ARBA00023273"/>
    </source>
</evidence>
<comment type="caution">
    <text evidence="7">The sequence shown here is derived from an EMBL/GenBank/DDBJ whole genome shotgun (WGS) entry which is preliminary data.</text>
</comment>
<keyword evidence="5" id="KW-0966">Cell projection</keyword>
<protein>
    <submittedName>
        <fullName evidence="7">Intraflagellar transport protein 172-like protein</fullName>
    </submittedName>
</protein>
<dbReference type="PANTHER" id="PTHR15722">
    <property type="entry name" value="IFT140/172-RELATED"/>
    <property type="match status" value="1"/>
</dbReference>
<comment type="subcellular location">
    <subcellularLocation>
        <location evidence="1">Cell projection</location>
        <location evidence="1">Cilium</location>
    </subcellularLocation>
</comment>
<dbReference type="EMBL" id="JARQWQ010000071">
    <property type="protein sequence ID" value="KAK2554337.1"/>
    <property type="molecule type" value="Genomic_DNA"/>
</dbReference>
<reference evidence="7" key="2">
    <citation type="journal article" date="2023" name="Science">
        <title>Genomic signatures of disease resistance in endangered staghorn corals.</title>
        <authorList>
            <person name="Vollmer S.V."/>
            <person name="Selwyn J.D."/>
            <person name="Despard B.A."/>
            <person name="Roesel C.L."/>
        </authorList>
    </citation>
    <scope>NUCLEOTIDE SEQUENCE</scope>
    <source>
        <strain evidence="7">K2</strain>
    </source>
</reference>
<keyword evidence="8" id="KW-1185">Reference proteome</keyword>
<dbReference type="FunFam" id="1.25.40.470:FF:000013">
    <property type="entry name" value="intraflagellar transport protein 172 homolog"/>
    <property type="match status" value="1"/>
</dbReference>
<evidence type="ECO:0000313" key="8">
    <source>
        <dbReference type="Proteomes" id="UP001249851"/>
    </source>
</evidence>
<gene>
    <name evidence="7" type="ORF">P5673_024348</name>
</gene>
<accession>A0AAD9Q3Z5</accession>
<dbReference type="GO" id="GO:0042073">
    <property type="term" value="P:intraciliary transport"/>
    <property type="evidence" value="ECO:0007669"/>
    <property type="project" value="TreeGrafter"/>
</dbReference>
<dbReference type="AlphaFoldDB" id="A0AAD9Q3Z5"/>
<dbReference type="InterPro" id="IPR056168">
    <property type="entry name" value="TPR_IF140/IFT172/WDR19"/>
</dbReference>
<reference evidence="7" key="1">
    <citation type="journal article" date="2023" name="G3 (Bethesda)">
        <title>Whole genome assembly and annotation of the endangered Caribbean coral Acropora cervicornis.</title>
        <authorList>
            <person name="Selwyn J.D."/>
            <person name="Vollmer S.V."/>
        </authorList>
    </citation>
    <scope>NUCLEOTIDE SEQUENCE</scope>
    <source>
        <strain evidence="7">K2</strain>
    </source>
</reference>
<evidence type="ECO:0000256" key="4">
    <source>
        <dbReference type="ARBA" id="ARBA00023069"/>
    </source>
</evidence>
<dbReference type="GO" id="GO:0005930">
    <property type="term" value="C:axoneme"/>
    <property type="evidence" value="ECO:0007669"/>
    <property type="project" value="TreeGrafter"/>
</dbReference>
<evidence type="ECO:0000259" key="6">
    <source>
        <dbReference type="Pfam" id="PF24762"/>
    </source>
</evidence>
<dbReference type="FunFam" id="1.25.40.470:FF:000012">
    <property type="entry name" value="intraflagellar transport protein 172 homolog"/>
    <property type="match status" value="1"/>
</dbReference>
<dbReference type="GO" id="GO:0036064">
    <property type="term" value="C:ciliary basal body"/>
    <property type="evidence" value="ECO:0007669"/>
    <property type="project" value="TreeGrafter"/>
</dbReference>
<dbReference type="Pfam" id="PF24762">
    <property type="entry name" value="TPR_IF140-IFT172"/>
    <property type="match status" value="1"/>
</dbReference>
<name>A0AAD9Q3Z5_ACRCE</name>
<keyword evidence="3" id="KW-0677">Repeat</keyword>
<evidence type="ECO:0000256" key="2">
    <source>
        <dbReference type="ARBA" id="ARBA00022574"/>
    </source>
</evidence>
<dbReference type="PANTHER" id="PTHR15722:SF2">
    <property type="entry name" value="INTRAFLAGELLAR TRANSPORT PROTEIN 172 HOMOLOG"/>
    <property type="match status" value="1"/>
</dbReference>